<keyword evidence="1" id="KW-0732">Signal</keyword>
<keyword evidence="3" id="KW-1185">Reference proteome</keyword>
<organism evidence="2 3">
    <name type="scientific">Portunus trituberculatus</name>
    <name type="common">Swimming crab</name>
    <name type="synonym">Neptunus trituberculatus</name>
    <dbReference type="NCBI Taxonomy" id="210409"/>
    <lineage>
        <taxon>Eukaryota</taxon>
        <taxon>Metazoa</taxon>
        <taxon>Ecdysozoa</taxon>
        <taxon>Arthropoda</taxon>
        <taxon>Crustacea</taxon>
        <taxon>Multicrustacea</taxon>
        <taxon>Malacostraca</taxon>
        <taxon>Eumalacostraca</taxon>
        <taxon>Eucarida</taxon>
        <taxon>Decapoda</taxon>
        <taxon>Pleocyemata</taxon>
        <taxon>Brachyura</taxon>
        <taxon>Eubrachyura</taxon>
        <taxon>Portunoidea</taxon>
        <taxon>Portunidae</taxon>
        <taxon>Portuninae</taxon>
        <taxon>Portunus</taxon>
    </lineage>
</organism>
<accession>A0A5B7HP42</accession>
<proteinExistence type="predicted"/>
<evidence type="ECO:0000313" key="2">
    <source>
        <dbReference type="EMBL" id="MPC71903.1"/>
    </source>
</evidence>
<feature type="signal peptide" evidence="1">
    <location>
        <begin position="1"/>
        <end position="24"/>
    </location>
</feature>
<evidence type="ECO:0000256" key="1">
    <source>
        <dbReference type="SAM" id="SignalP"/>
    </source>
</evidence>
<evidence type="ECO:0000313" key="3">
    <source>
        <dbReference type="Proteomes" id="UP000324222"/>
    </source>
</evidence>
<dbReference type="EMBL" id="VSRR010033745">
    <property type="protein sequence ID" value="MPC71903.1"/>
    <property type="molecule type" value="Genomic_DNA"/>
</dbReference>
<protein>
    <submittedName>
        <fullName evidence="2">Uncharacterized protein</fullName>
    </submittedName>
</protein>
<gene>
    <name evidence="2" type="ORF">E2C01_066195</name>
</gene>
<reference evidence="2 3" key="1">
    <citation type="submission" date="2019-05" db="EMBL/GenBank/DDBJ databases">
        <title>Another draft genome of Portunus trituberculatus and its Hox gene families provides insights of decapod evolution.</title>
        <authorList>
            <person name="Jeong J.-H."/>
            <person name="Song I."/>
            <person name="Kim S."/>
            <person name="Choi T."/>
            <person name="Kim D."/>
            <person name="Ryu S."/>
            <person name="Kim W."/>
        </authorList>
    </citation>
    <scope>NUCLEOTIDE SEQUENCE [LARGE SCALE GENOMIC DNA]</scope>
    <source>
        <tissue evidence="2">Muscle</tissue>
    </source>
</reference>
<dbReference type="AlphaFoldDB" id="A0A5B7HP42"/>
<sequence>MGVKKNRSGLLLFLLLLFLLHVFFLPSPPSSPGGWSELVRRDVASGIMLRTLPMMYDARLHSITPTFPPRPRTRFVSGMPESLKNSLPLSYFHLLGINIETYLTPPYLYLPSTPLPSLAPNAMSALNSPTFIQLLLTYIPRNIGSRPAINIYRKPHSPVTSVVTNSSAGLVGQNWLIGRAPTTPTRHDIHAKVRF</sequence>
<name>A0A5B7HP42_PORTR</name>
<feature type="chain" id="PRO_5023088683" evidence="1">
    <location>
        <begin position="25"/>
        <end position="195"/>
    </location>
</feature>
<dbReference type="Proteomes" id="UP000324222">
    <property type="component" value="Unassembled WGS sequence"/>
</dbReference>
<comment type="caution">
    <text evidence="2">The sequence shown here is derived from an EMBL/GenBank/DDBJ whole genome shotgun (WGS) entry which is preliminary data.</text>
</comment>